<organism evidence="1 2">
    <name type="scientific">Pyxidicoccus fallax</name>
    <dbReference type="NCBI Taxonomy" id="394095"/>
    <lineage>
        <taxon>Bacteria</taxon>
        <taxon>Pseudomonadati</taxon>
        <taxon>Myxococcota</taxon>
        <taxon>Myxococcia</taxon>
        <taxon>Myxococcales</taxon>
        <taxon>Cystobacterineae</taxon>
        <taxon>Myxococcaceae</taxon>
        <taxon>Pyxidicoccus</taxon>
    </lineage>
</organism>
<sequence>PLPAGSTARFLLTAPTPPVTQTYYYTNNAADPANGKTCIWQLVVSVTNNLCSAQINWGTYGGAICTIDAANSFIDPNTCQSQIVTSIQ</sequence>
<dbReference type="EMBL" id="JABBJJ010000477">
    <property type="protein sequence ID" value="NMO22812.1"/>
    <property type="molecule type" value="Genomic_DNA"/>
</dbReference>
<comment type="caution">
    <text evidence="1">The sequence shown here is derived from an EMBL/GenBank/DDBJ whole genome shotgun (WGS) entry which is preliminary data.</text>
</comment>
<dbReference type="AlphaFoldDB" id="A0A848LZ48"/>
<name>A0A848LZ48_9BACT</name>
<evidence type="ECO:0000313" key="2">
    <source>
        <dbReference type="Proteomes" id="UP000518300"/>
    </source>
</evidence>
<evidence type="ECO:0000313" key="1">
    <source>
        <dbReference type="EMBL" id="NMO22812.1"/>
    </source>
</evidence>
<reference evidence="1 2" key="1">
    <citation type="submission" date="2020-04" db="EMBL/GenBank/DDBJ databases">
        <title>Draft genome of Pyxidicoccus fallax type strain.</title>
        <authorList>
            <person name="Whitworth D.E."/>
        </authorList>
    </citation>
    <scope>NUCLEOTIDE SEQUENCE [LARGE SCALE GENOMIC DNA]</scope>
    <source>
        <strain evidence="1 2">DSM 14698</strain>
    </source>
</reference>
<proteinExistence type="predicted"/>
<dbReference type="Proteomes" id="UP000518300">
    <property type="component" value="Unassembled WGS sequence"/>
</dbReference>
<keyword evidence="2" id="KW-1185">Reference proteome</keyword>
<feature type="non-terminal residue" evidence="1">
    <location>
        <position position="1"/>
    </location>
</feature>
<protein>
    <submittedName>
        <fullName evidence="1">Uncharacterized protein</fullName>
    </submittedName>
</protein>
<gene>
    <name evidence="1" type="ORF">HG543_49340</name>
</gene>
<accession>A0A848LZ48</accession>